<dbReference type="PANTHER" id="PTHR23327:SF51">
    <property type="entry name" value="TRANSCRIPTIONAL REGULATOR OF YEAST FORM ADHERENCE 3"/>
    <property type="match status" value="1"/>
</dbReference>
<dbReference type="Proteomes" id="UP001626550">
    <property type="component" value="Unassembled WGS sequence"/>
</dbReference>
<dbReference type="InterPro" id="IPR013083">
    <property type="entry name" value="Znf_RING/FYVE/PHD"/>
</dbReference>
<accession>A0ABD2QF55</accession>
<dbReference type="SUPFAM" id="SSF57850">
    <property type="entry name" value="RING/U-box"/>
    <property type="match status" value="1"/>
</dbReference>
<evidence type="ECO:0000256" key="2">
    <source>
        <dbReference type="ARBA" id="ARBA00022771"/>
    </source>
</evidence>
<feature type="domain" description="RING-type" evidence="5">
    <location>
        <begin position="51"/>
        <end position="89"/>
    </location>
</feature>
<reference evidence="6 7" key="1">
    <citation type="submission" date="2024-11" db="EMBL/GenBank/DDBJ databases">
        <title>Adaptive evolution of stress response genes in parasites aligns with host niche diversity.</title>
        <authorList>
            <person name="Hahn C."/>
            <person name="Resl P."/>
        </authorList>
    </citation>
    <scope>NUCLEOTIDE SEQUENCE [LARGE SCALE GENOMIC DNA]</scope>
    <source>
        <strain evidence="6">EGGRZ-B1_66</strain>
        <tissue evidence="6">Body</tissue>
    </source>
</reference>
<evidence type="ECO:0000313" key="6">
    <source>
        <dbReference type="EMBL" id="KAL3317857.1"/>
    </source>
</evidence>
<dbReference type="AlphaFoldDB" id="A0ABD2QF55"/>
<dbReference type="PROSITE" id="PS50089">
    <property type="entry name" value="ZF_RING_2"/>
    <property type="match status" value="1"/>
</dbReference>
<dbReference type="SMART" id="SM00184">
    <property type="entry name" value="RING"/>
    <property type="match status" value="1"/>
</dbReference>
<dbReference type="Pfam" id="PF13920">
    <property type="entry name" value="zf-C3HC4_3"/>
    <property type="match status" value="1"/>
</dbReference>
<dbReference type="GO" id="GO:0008270">
    <property type="term" value="F:zinc ion binding"/>
    <property type="evidence" value="ECO:0007669"/>
    <property type="project" value="UniProtKB-KW"/>
</dbReference>
<comment type="caution">
    <text evidence="6">The sequence shown here is derived from an EMBL/GenBank/DDBJ whole genome shotgun (WGS) entry which is preliminary data.</text>
</comment>
<dbReference type="PANTHER" id="PTHR23327">
    <property type="entry name" value="RING FINGER PROTEIN 127"/>
    <property type="match status" value="1"/>
</dbReference>
<keyword evidence="7" id="KW-1185">Reference proteome</keyword>
<evidence type="ECO:0000256" key="3">
    <source>
        <dbReference type="ARBA" id="ARBA00022833"/>
    </source>
</evidence>
<evidence type="ECO:0000313" key="7">
    <source>
        <dbReference type="Proteomes" id="UP001626550"/>
    </source>
</evidence>
<dbReference type="Gene3D" id="3.30.40.10">
    <property type="entry name" value="Zinc/RING finger domain, C3HC4 (zinc finger)"/>
    <property type="match status" value="1"/>
</dbReference>
<sequence length="156" mass="17348">MVDEAIQTALTVIDANSFADVPNRNSAEPKSDLSIDGSDRLDKLVKDHFSCPVCGNILAKVHSLNCGHNFCYLCISKWRKHSIKCPICRETIDFLAPSNNTDAFLQSLVGFYGSNSMKHSYRLRLVDANEALQRLTNEGELNKPKVSSTTSRQVQT</sequence>
<evidence type="ECO:0000256" key="4">
    <source>
        <dbReference type="PROSITE-ProRule" id="PRU00175"/>
    </source>
</evidence>
<evidence type="ECO:0000259" key="5">
    <source>
        <dbReference type="PROSITE" id="PS50089"/>
    </source>
</evidence>
<organism evidence="6 7">
    <name type="scientific">Cichlidogyrus casuarinus</name>
    <dbReference type="NCBI Taxonomy" id="1844966"/>
    <lineage>
        <taxon>Eukaryota</taxon>
        <taxon>Metazoa</taxon>
        <taxon>Spiralia</taxon>
        <taxon>Lophotrochozoa</taxon>
        <taxon>Platyhelminthes</taxon>
        <taxon>Monogenea</taxon>
        <taxon>Monopisthocotylea</taxon>
        <taxon>Dactylogyridea</taxon>
        <taxon>Ancyrocephalidae</taxon>
        <taxon>Cichlidogyrus</taxon>
    </lineage>
</organism>
<proteinExistence type="predicted"/>
<name>A0ABD2QF55_9PLAT</name>
<gene>
    <name evidence="6" type="primary">RNF8_1</name>
    <name evidence="6" type="ORF">Ciccas_003488</name>
</gene>
<protein>
    <submittedName>
        <fullName evidence="6">E3 ubiquitin-protein ligase rnf8</fullName>
    </submittedName>
</protein>
<keyword evidence="2 4" id="KW-0863">Zinc-finger</keyword>
<dbReference type="InterPro" id="IPR017907">
    <property type="entry name" value="Znf_RING_CS"/>
</dbReference>
<dbReference type="InterPro" id="IPR001841">
    <property type="entry name" value="Znf_RING"/>
</dbReference>
<keyword evidence="3" id="KW-0862">Zinc</keyword>
<dbReference type="PROSITE" id="PS00518">
    <property type="entry name" value="ZF_RING_1"/>
    <property type="match status" value="1"/>
</dbReference>
<keyword evidence="1" id="KW-0479">Metal-binding</keyword>
<dbReference type="EMBL" id="JBJKFK010000318">
    <property type="protein sequence ID" value="KAL3317857.1"/>
    <property type="molecule type" value="Genomic_DNA"/>
</dbReference>
<evidence type="ECO:0000256" key="1">
    <source>
        <dbReference type="ARBA" id="ARBA00022723"/>
    </source>
</evidence>